<evidence type="ECO:0000256" key="9">
    <source>
        <dbReference type="ARBA" id="ARBA00022838"/>
    </source>
</evidence>
<keyword evidence="4" id="KW-0158">Chromosome</keyword>
<proteinExistence type="inferred from homology"/>
<evidence type="ECO:0000313" key="15">
    <source>
        <dbReference type="Proteomes" id="UP000230750"/>
    </source>
</evidence>
<dbReference type="GO" id="GO:0000278">
    <property type="term" value="P:mitotic cell cycle"/>
    <property type="evidence" value="ECO:0007669"/>
    <property type="project" value="TreeGrafter"/>
</dbReference>
<evidence type="ECO:0000256" key="3">
    <source>
        <dbReference type="ARBA" id="ARBA00007716"/>
    </source>
</evidence>
<feature type="compositionally biased region" description="Basic and acidic residues" evidence="13">
    <location>
        <begin position="148"/>
        <end position="167"/>
    </location>
</feature>
<feature type="compositionally biased region" description="Low complexity" evidence="13">
    <location>
        <begin position="128"/>
        <end position="140"/>
    </location>
</feature>
<evidence type="ECO:0000256" key="13">
    <source>
        <dbReference type="SAM" id="MobiDB-lite"/>
    </source>
</evidence>
<keyword evidence="12" id="KW-0137">Centromere</keyword>
<keyword evidence="8" id="KW-0498">Mitosis</keyword>
<dbReference type="GO" id="GO:0051301">
    <property type="term" value="P:cell division"/>
    <property type="evidence" value="ECO:0007669"/>
    <property type="project" value="UniProtKB-KW"/>
</dbReference>
<evidence type="ECO:0000256" key="4">
    <source>
        <dbReference type="ARBA" id="ARBA00022454"/>
    </source>
</evidence>
<keyword evidence="9" id="KW-0995">Kinetochore</keyword>
<dbReference type="InterPro" id="IPR042031">
    <property type="entry name" value="SKA1_MBD_sf"/>
</dbReference>
<evidence type="ECO:0000256" key="1">
    <source>
        <dbReference type="ARBA" id="ARBA00004186"/>
    </source>
</evidence>
<evidence type="ECO:0000256" key="8">
    <source>
        <dbReference type="ARBA" id="ARBA00022776"/>
    </source>
</evidence>
<gene>
    <name evidence="14" type="ORF">BSL78_04629</name>
</gene>
<evidence type="ECO:0000256" key="7">
    <source>
        <dbReference type="ARBA" id="ARBA00022701"/>
    </source>
</evidence>
<dbReference type="OrthoDB" id="6150664at2759"/>
<evidence type="ECO:0000256" key="5">
    <source>
        <dbReference type="ARBA" id="ARBA00022490"/>
    </source>
</evidence>
<dbReference type="GO" id="GO:0007059">
    <property type="term" value="P:chromosome segregation"/>
    <property type="evidence" value="ECO:0007669"/>
    <property type="project" value="InterPro"/>
</dbReference>
<comment type="caution">
    <text evidence="14">The sequence shown here is derived from an EMBL/GenBank/DDBJ whole genome shotgun (WGS) entry which is preliminary data.</text>
</comment>
<keyword evidence="11" id="KW-0131">Cell cycle</keyword>
<dbReference type="Proteomes" id="UP000230750">
    <property type="component" value="Unassembled WGS sequence"/>
</dbReference>
<reference evidence="14 15" key="1">
    <citation type="journal article" date="2017" name="PLoS Biol.">
        <title>The sea cucumber genome provides insights into morphological evolution and visceral regeneration.</title>
        <authorList>
            <person name="Zhang X."/>
            <person name="Sun L."/>
            <person name="Yuan J."/>
            <person name="Sun Y."/>
            <person name="Gao Y."/>
            <person name="Zhang L."/>
            <person name="Li S."/>
            <person name="Dai H."/>
            <person name="Hamel J.F."/>
            <person name="Liu C."/>
            <person name="Yu Y."/>
            <person name="Liu S."/>
            <person name="Lin W."/>
            <person name="Guo K."/>
            <person name="Jin S."/>
            <person name="Xu P."/>
            <person name="Storey K.B."/>
            <person name="Huan P."/>
            <person name="Zhang T."/>
            <person name="Zhou Y."/>
            <person name="Zhang J."/>
            <person name="Lin C."/>
            <person name="Li X."/>
            <person name="Xing L."/>
            <person name="Huo D."/>
            <person name="Sun M."/>
            <person name="Wang L."/>
            <person name="Mercier A."/>
            <person name="Li F."/>
            <person name="Yang H."/>
            <person name="Xiang J."/>
        </authorList>
    </citation>
    <scope>NUCLEOTIDE SEQUENCE [LARGE SCALE GENOMIC DNA]</scope>
    <source>
        <strain evidence="14">Shaxun</strain>
        <tissue evidence="14">Muscle</tissue>
    </source>
</reference>
<dbReference type="AlphaFoldDB" id="A0A2G8LDR7"/>
<evidence type="ECO:0000256" key="10">
    <source>
        <dbReference type="ARBA" id="ARBA00023212"/>
    </source>
</evidence>
<name>A0A2G8LDR7_STIJA</name>
<keyword evidence="15" id="KW-1185">Reference proteome</keyword>
<feature type="region of interest" description="Disordered" evidence="13">
    <location>
        <begin position="112"/>
        <end position="167"/>
    </location>
</feature>
<protein>
    <submittedName>
        <fullName evidence="14">Putative actin cytoskeleton-regulatory complex protein PAN1</fullName>
    </submittedName>
</protein>
<comment type="similarity">
    <text evidence="3">Belongs to the SKA3 family.</text>
</comment>
<keyword evidence="5" id="KW-0963">Cytoplasm</keyword>
<keyword evidence="6" id="KW-0132">Cell division</keyword>
<evidence type="ECO:0000256" key="2">
    <source>
        <dbReference type="ARBA" id="ARBA00004629"/>
    </source>
</evidence>
<dbReference type="InterPro" id="IPR033341">
    <property type="entry name" value="SKA3"/>
</dbReference>
<dbReference type="Gene3D" id="1.10.10.1890">
    <property type="entry name" value="Ska1 microtubule binding domain-like"/>
    <property type="match status" value="1"/>
</dbReference>
<dbReference type="EMBL" id="MRZV01000113">
    <property type="protein sequence ID" value="PIK58408.1"/>
    <property type="molecule type" value="Genomic_DNA"/>
</dbReference>
<evidence type="ECO:0000256" key="11">
    <source>
        <dbReference type="ARBA" id="ARBA00023306"/>
    </source>
</evidence>
<keyword evidence="10" id="KW-0206">Cytoskeleton</keyword>
<dbReference type="GO" id="GO:0005876">
    <property type="term" value="C:spindle microtubule"/>
    <property type="evidence" value="ECO:0007669"/>
    <property type="project" value="TreeGrafter"/>
</dbReference>
<dbReference type="PANTHER" id="PTHR48118:SF1">
    <property type="entry name" value="SPINDLE AND KINETOCHORE-ASSOCIATED PROTEIN 3"/>
    <property type="match status" value="1"/>
</dbReference>
<comment type="subcellular location">
    <subcellularLocation>
        <location evidence="2">Chromosome</location>
        <location evidence="2">Centromere</location>
        <location evidence="2">Kinetochore</location>
    </subcellularLocation>
    <subcellularLocation>
        <location evidence="1">Cytoplasm</location>
        <location evidence="1">Cytoskeleton</location>
        <location evidence="1">Spindle</location>
    </subcellularLocation>
</comment>
<evidence type="ECO:0000313" key="14">
    <source>
        <dbReference type="EMBL" id="PIK58408.1"/>
    </source>
</evidence>
<dbReference type="Gene3D" id="6.10.250.1400">
    <property type="match status" value="1"/>
</dbReference>
<sequence length="529" mass="59516">MDQENLFSRLRRLANKVENESNLFQERMQKPPDQRVASDATANNILKEMQYDVHRLKNDASKELTKQKEANSFQDVLAACDNLVRVNQRQASSLKEYLIQYGYQPINQETKLTTKKKSSSDDKENALGDDVAAVGDDQVQNKGPCTPPKDEASSSKVDGDKTPKMEDFGLSMNRVNIFLKKDGPTSSQKNADVPDPERYTPFEATAVYQHSGNSNFNDSELNLSNEPQAPLLSSRKQHPHISQNLYLQHGDHSRCDSVEPQSPNITSWFLQEPSKPPVQPVISLQAEPFTPPTPDCQATEMLSVMPEEPMRSMVTAEKTEPKEPVQNYPKVENITPELPPCLSDYRGNLSSQQDMATPVHTKAMPSRLAFLQAEQGTPRTPELTMSLSQVHSRPVPNVRVDLPVSQVRGNYGQANVAADLQTPTRQEMHPQSISSCEHIAPITEQEFSSLSSKMKQNLSIERVNGWIKIMDNYLAEKPMGEKMLCSEDLESLQGYPWLRALLMLMVNFQRMERRADGDDVIFIPSSMNL</sequence>
<dbReference type="STRING" id="307972.A0A2G8LDR7"/>
<dbReference type="GO" id="GO:0000940">
    <property type="term" value="C:outer kinetochore"/>
    <property type="evidence" value="ECO:0007669"/>
    <property type="project" value="InterPro"/>
</dbReference>
<dbReference type="PANTHER" id="PTHR48118">
    <property type="entry name" value="SPINDLE AND KINETOCHORE-ASSOCIATED PROTEIN 3"/>
    <property type="match status" value="1"/>
</dbReference>
<evidence type="ECO:0000256" key="12">
    <source>
        <dbReference type="ARBA" id="ARBA00023328"/>
    </source>
</evidence>
<keyword evidence="7" id="KW-0493">Microtubule</keyword>
<accession>A0A2G8LDR7</accession>
<evidence type="ECO:0000256" key="6">
    <source>
        <dbReference type="ARBA" id="ARBA00022618"/>
    </source>
</evidence>
<organism evidence="14 15">
    <name type="scientific">Stichopus japonicus</name>
    <name type="common">Sea cucumber</name>
    <dbReference type="NCBI Taxonomy" id="307972"/>
    <lineage>
        <taxon>Eukaryota</taxon>
        <taxon>Metazoa</taxon>
        <taxon>Echinodermata</taxon>
        <taxon>Eleutherozoa</taxon>
        <taxon>Echinozoa</taxon>
        <taxon>Holothuroidea</taxon>
        <taxon>Aspidochirotacea</taxon>
        <taxon>Aspidochirotida</taxon>
        <taxon>Stichopodidae</taxon>
        <taxon>Apostichopus</taxon>
    </lineage>
</organism>